<dbReference type="STRING" id="6313.A0A0K0CZH2"/>
<dbReference type="AlphaFoldDB" id="A0A0K0CZH2"/>
<accession>A0A0K0CZH2</accession>
<evidence type="ECO:0000313" key="2">
    <source>
        <dbReference type="WBParaSite" id="ACAC_0000312201-mRNA-1"/>
    </source>
</evidence>
<evidence type="ECO:0000313" key="1">
    <source>
        <dbReference type="Proteomes" id="UP000035642"/>
    </source>
</evidence>
<organism evidence="1 2">
    <name type="scientific">Angiostrongylus cantonensis</name>
    <name type="common">Rat lungworm</name>
    <dbReference type="NCBI Taxonomy" id="6313"/>
    <lineage>
        <taxon>Eukaryota</taxon>
        <taxon>Metazoa</taxon>
        <taxon>Ecdysozoa</taxon>
        <taxon>Nematoda</taxon>
        <taxon>Chromadorea</taxon>
        <taxon>Rhabditida</taxon>
        <taxon>Rhabditina</taxon>
        <taxon>Rhabditomorpha</taxon>
        <taxon>Strongyloidea</taxon>
        <taxon>Metastrongylidae</taxon>
        <taxon>Angiostrongylus</taxon>
    </lineage>
</organism>
<reference evidence="2" key="2">
    <citation type="submission" date="2017-02" db="UniProtKB">
        <authorList>
            <consortium name="WormBaseParasite"/>
        </authorList>
    </citation>
    <scope>IDENTIFICATION</scope>
</reference>
<name>A0A0K0CZH2_ANGCA</name>
<proteinExistence type="predicted"/>
<sequence>MEKRNDFSRDIMHFGKRPADGFDREIMSFGKRAMVSTLPFCSSIPGLFTFCKQKRLLQFDHEISPFDGRQFSDFNRDMLAFGKRDDFERSIMSFGRRRK</sequence>
<keyword evidence="1" id="KW-1185">Reference proteome</keyword>
<dbReference type="WBParaSite" id="ACAC_0000312201-mRNA-1">
    <property type="protein sequence ID" value="ACAC_0000312201-mRNA-1"/>
    <property type="gene ID" value="ACAC_0000312201"/>
</dbReference>
<protein>
    <submittedName>
        <fullName evidence="2">Uncharacterized protein</fullName>
    </submittedName>
</protein>
<reference evidence="1" key="1">
    <citation type="submission" date="2012-09" db="EMBL/GenBank/DDBJ databases">
        <authorList>
            <person name="Martin A.A."/>
        </authorList>
    </citation>
    <scope>NUCLEOTIDE SEQUENCE</scope>
</reference>
<dbReference type="Proteomes" id="UP000035642">
    <property type="component" value="Unassembled WGS sequence"/>
</dbReference>